<dbReference type="PANTHER" id="PTHR23015:SF4">
    <property type="entry name" value="DUF38 DOMAIN-CONTAINING PROTEIN-RELATED"/>
    <property type="match status" value="1"/>
</dbReference>
<dbReference type="AlphaFoldDB" id="A0A2G5SI76"/>
<organism evidence="3 4">
    <name type="scientific">Caenorhabditis nigoni</name>
    <dbReference type="NCBI Taxonomy" id="1611254"/>
    <lineage>
        <taxon>Eukaryota</taxon>
        <taxon>Metazoa</taxon>
        <taxon>Ecdysozoa</taxon>
        <taxon>Nematoda</taxon>
        <taxon>Chromadorea</taxon>
        <taxon>Rhabditida</taxon>
        <taxon>Rhabditina</taxon>
        <taxon>Rhabditomorpha</taxon>
        <taxon>Rhabditoidea</taxon>
        <taxon>Rhabditidae</taxon>
        <taxon>Peloderinae</taxon>
        <taxon>Caenorhabditis</taxon>
    </lineage>
</organism>
<sequence length="373" mass="43882">MENTPEFLKNNDHQLKSFILDQVLQKKPIFNSYRKLCKLVGQDVMEYQDFEFWSFRFYHGNRGFDYDRSADPKPKTLMDMPVKLMHTIAGNLDQFERSSLRSMNHAIKEVADSISPIFESIFISVSDKKLEWTLNEKEFKGKNDSLDKSRMTYLKKGLEQLTLIFEMPNIQVKQLGMMVWDPISELDNLLPALCHVKIAHICCYSISMILQLLLSMKPRHLESLIIGGCWDPIDIADCKLIFETEQFKNAKYVAFLWQVKFNVEDLLNFRHLRQFQCWMKNDIGPEEILRVRDIVSTFEQIEFCDLILRSTEDIFPMGRFAEALGAEIPIGPLAEGEDWAFNHHYKIPKFRESLEFKLTVKESWCRVNIVRIR</sequence>
<dbReference type="InterPro" id="IPR002900">
    <property type="entry name" value="DUF38/FTH_CAE_spp"/>
</dbReference>
<evidence type="ECO:0000259" key="1">
    <source>
        <dbReference type="Pfam" id="PF01827"/>
    </source>
</evidence>
<feature type="domain" description="Mos1 transposase HTH" evidence="2">
    <location>
        <begin position="13"/>
        <end position="61"/>
    </location>
</feature>
<reference evidence="4" key="1">
    <citation type="submission" date="2017-10" db="EMBL/GenBank/DDBJ databases">
        <title>Rapid genome shrinkage in a self-fertile nematode reveals novel sperm competition proteins.</title>
        <authorList>
            <person name="Yin D."/>
            <person name="Schwarz E.M."/>
            <person name="Thomas C.G."/>
            <person name="Felde R.L."/>
            <person name="Korf I.F."/>
            <person name="Cutter A.D."/>
            <person name="Schartner C.M."/>
            <person name="Ralston E.J."/>
            <person name="Meyer B.J."/>
            <person name="Haag E.S."/>
        </authorList>
    </citation>
    <scope>NUCLEOTIDE SEQUENCE [LARGE SCALE GENOMIC DNA]</scope>
    <source>
        <strain evidence="4">JU1422</strain>
    </source>
</reference>
<dbReference type="InterPro" id="IPR040161">
    <property type="entry name" value="FB224"/>
</dbReference>
<feature type="domain" description="DUF38" evidence="1">
    <location>
        <begin position="194"/>
        <end position="306"/>
    </location>
</feature>
<dbReference type="EMBL" id="PDUG01000007">
    <property type="protein sequence ID" value="PIC14750.1"/>
    <property type="molecule type" value="Genomic_DNA"/>
</dbReference>
<keyword evidence="4" id="KW-1185">Reference proteome</keyword>
<accession>A0A2G5SI76</accession>
<dbReference type="Pfam" id="PF01827">
    <property type="entry name" value="FTH"/>
    <property type="match status" value="1"/>
</dbReference>
<dbReference type="GO" id="GO:0045087">
    <property type="term" value="P:innate immune response"/>
    <property type="evidence" value="ECO:0007669"/>
    <property type="project" value="TreeGrafter"/>
</dbReference>
<gene>
    <name evidence="3" type="ORF">B9Z55_026949</name>
</gene>
<dbReference type="Proteomes" id="UP000230233">
    <property type="component" value="Unassembled WGS sequence"/>
</dbReference>
<evidence type="ECO:0008006" key="5">
    <source>
        <dbReference type="Google" id="ProtNLM"/>
    </source>
</evidence>
<proteinExistence type="predicted"/>
<evidence type="ECO:0000313" key="3">
    <source>
        <dbReference type="EMBL" id="PIC14750.1"/>
    </source>
</evidence>
<protein>
    <recommendedName>
        <fullName evidence="5">F-box domain-containing protein</fullName>
    </recommendedName>
</protein>
<name>A0A2G5SI76_9PELO</name>
<dbReference type="InterPro" id="IPR041426">
    <property type="entry name" value="Mos1_HTH"/>
</dbReference>
<evidence type="ECO:0000313" key="4">
    <source>
        <dbReference type="Proteomes" id="UP000230233"/>
    </source>
</evidence>
<dbReference type="Pfam" id="PF17906">
    <property type="entry name" value="HTH_48"/>
    <property type="match status" value="1"/>
</dbReference>
<dbReference type="PANTHER" id="PTHR23015">
    <property type="entry name" value="UNCHARACTERIZED C.ELEGANS PROTEIN"/>
    <property type="match status" value="1"/>
</dbReference>
<evidence type="ECO:0000259" key="2">
    <source>
        <dbReference type="Pfam" id="PF17906"/>
    </source>
</evidence>
<comment type="caution">
    <text evidence="3">The sequence shown here is derived from an EMBL/GenBank/DDBJ whole genome shotgun (WGS) entry which is preliminary data.</text>
</comment>
<dbReference type="CDD" id="cd22150">
    <property type="entry name" value="F-box_CeFBXA-like"/>
    <property type="match status" value="1"/>
</dbReference>